<accession>A0ABP9EH63</accession>
<dbReference type="Gene3D" id="2.60.40.1080">
    <property type="match status" value="1"/>
</dbReference>
<gene>
    <name evidence="2" type="ORF">GCM10023333_04630</name>
</gene>
<sequence length="551" mass="61460">MRKRIWLLSLLSLISGCSDSETTPTVDHIELSVADPLIWHTREQVMVTAHLSDGSQTQLTDGVTYHSSNLDIAYFQQEQLWVIGTGEVELSAHYAGLEHRLQRQVLRSSHDWSQDPDAMVIADHYYPKCFAAELQANLDYFRHDIGIEVGTGIPHENLKVDHNNIPYGKANYTNISAIGLYLNVLVEVQRAGSPTAAEKMAQVLRQLEQAPHLDGLFHWLYRFENGVLTTTSNGGIVSAVDNGNLASSLASLAGAFWQHSDPVLAELSQRSHALLQRQRTGWSRFYDPDKGMLRAAYRYNTDDPDQAPGFQNYHIDRKTNESRTAPIWAALLTQGMGDEAVPIDAFTNMKLFTTEYLNAQGQTTEPALAWNGGIFQGLAPQLWFDEASLMPDFQMWIDFSQAQYEFAEQHRIPLLSSAPTVEDGYDSYGLDVVSEAYMRNPANSSQDTVGTPHASGLSFMVEPDRALTHLMGLKDQYPQITSVAGWYGAINAQGEMSSKLIAWDQGMFVGAFFADAIRQDVAHYIEQIEGTEALHQMYTSMISDGTLLPKE</sequence>
<evidence type="ECO:0000313" key="2">
    <source>
        <dbReference type="EMBL" id="GAA4874666.1"/>
    </source>
</evidence>
<reference evidence="3" key="1">
    <citation type="journal article" date="2019" name="Int. J. Syst. Evol. Microbiol.">
        <title>The Global Catalogue of Microorganisms (GCM) 10K type strain sequencing project: providing services to taxonomists for standard genome sequencing and annotation.</title>
        <authorList>
            <consortium name="The Broad Institute Genomics Platform"/>
            <consortium name="The Broad Institute Genome Sequencing Center for Infectious Disease"/>
            <person name="Wu L."/>
            <person name="Ma J."/>
        </authorList>
    </citation>
    <scope>NUCLEOTIDE SEQUENCE [LARGE SCALE GENOMIC DNA]</scope>
    <source>
        <strain evidence="3">JCM 18401</strain>
    </source>
</reference>
<feature type="chain" id="PRO_5047162548" evidence="1">
    <location>
        <begin position="21"/>
        <end position="551"/>
    </location>
</feature>
<feature type="signal peptide" evidence="1">
    <location>
        <begin position="1"/>
        <end position="20"/>
    </location>
</feature>
<organism evidence="2 3">
    <name type="scientific">Ferrimonas pelagia</name>
    <dbReference type="NCBI Taxonomy" id="1177826"/>
    <lineage>
        <taxon>Bacteria</taxon>
        <taxon>Pseudomonadati</taxon>
        <taxon>Pseudomonadota</taxon>
        <taxon>Gammaproteobacteria</taxon>
        <taxon>Alteromonadales</taxon>
        <taxon>Ferrimonadaceae</taxon>
        <taxon>Ferrimonas</taxon>
    </lineage>
</organism>
<keyword evidence="1" id="KW-0732">Signal</keyword>
<dbReference type="Gene3D" id="1.50.10.140">
    <property type="match status" value="1"/>
</dbReference>
<proteinExistence type="predicted"/>
<dbReference type="PROSITE" id="PS51257">
    <property type="entry name" value="PROKAR_LIPOPROTEIN"/>
    <property type="match status" value="1"/>
</dbReference>
<name>A0ABP9EH63_9GAMM</name>
<evidence type="ECO:0000313" key="3">
    <source>
        <dbReference type="Proteomes" id="UP001499988"/>
    </source>
</evidence>
<evidence type="ECO:0000256" key="1">
    <source>
        <dbReference type="SAM" id="SignalP"/>
    </source>
</evidence>
<protein>
    <submittedName>
        <fullName evidence="2">Glucoamylase family protein</fullName>
    </submittedName>
</protein>
<comment type="caution">
    <text evidence="2">The sequence shown here is derived from an EMBL/GenBank/DDBJ whole genome shotgun (WGS) entry which is preliminary data.</text>
</comment>
<dbReference type="EMBL" id="BAABJZ010000006">
    <property type="protein sequence ID" value="GAA4874666.1"/>
    <property type="molecule type" value="Genomic_DNA"/>
</dbReference>
<dbReference type="Proteomes" id="UP001499988">
    <property type="component" value="Unassembled WGS sequence"/>
</dbReference>
<dbReference type="RefSeq" id="WP_345332997.1">
    <property type="nucleotide sequence ID" value="NZ_BAABJZ010000006.1"/>
</dbReference>
<keyword evidence="3" id="KW-1185">Reference proteome</keyword>